<dbReference type="OrthoDB" id="8337705at2759"/>
<keyword evidence="4" id="KW-1185">Reference proteome</keyword>
<evidence type="ECO:0000313" key="4">
    <source>
        <dbReference type="Proteomes" id="UP000499080"/>
    </source>
</evidence>
<evidence type="ECO:0000313" key="2">
    <source>
        <dbReference type="EMBL" id="GBL53951.1"/>
    </source>
</evidence>
<evidence type="ECO:0000313" key="3">
    <source>
        <dbReference type="EMBL" id="GBO10963.1"/>
    </source>
</evidence>
<protein>
    <submittedName>
        <fullName evidence="1">Uncharacterized protein</fullName>
    </submittedName>
</protein>
<comment type="caution">
    <text evidence="1">The sequence shown here is derived from an EMBL/GenBank/DDBJ whole genome shotgun (WGS) entry which is preliminary data.</text>
</comment>
<reference evidence="1 4" key="1">
    <citation type="journal article" date="2019" name="Sci. Rep.">
        <title>Orb-weaving spider Araneus ventricosus genome elucidates the spidroin gene catalogue.</title>
        <authorList>
            <person name="Kono N."/>
            <person name="Nakamura H."/>
            <person name="Ohtoshi R."/>
            <person name="Moran D.A.P."/>
            <person name="Shinohara A."/>
            <person name="Yoshida Y."/>
            <person name="Fujiwara M."/>
            <person name="Mori M."/>
            <person name="Tomita M."/>
            <person name="Arakawa K."/>
        </authorList>
    </citation>
    <scope>NUCLEOTIDE SEQUENCE [LARGE SCALE GENOMIC DNA]</scope>
</reference>
<dbReference type="AlphaFoldDB" id="A0A4Y1ZJG1"/>
<sequence>MAGVTDSQASLMRHRRSYNVGGGIAYTCLFMYPHKKMSNRVKSDACLQENVHDTALQLILPYAHINTENKHVGLKVQPQDVLAYALAHPQISKT</sequence>
<gene>
    <name evidence="2" type="ORF">AVEN_267987_1</name>
    <name evidence="1" type="ORF">AVEN_271366_1</name>
    <name evidence="3" type="ORF">AVEN_47778_1</name>
</gene>
<dbReference type="EMBL" id="BGPR01075139">
    <property type="protein sequence ID" value="GBL53767.1"/>
    <property type="molecule type" value="Genomic_DNA"/>
</dbReference>
<evidence type="ECO:0000313" key="1">
    <source>
        <dbReference type="EMBL" id="GBL53767.1"/>
    </source>
</evidence>
<proteinExistence type="predicted"/>
<dbReference type="Proteomes" id="UP000499080">
    <property type="component" value="Unassembled WGS sequence"/>
</dbReference>
<accession>A0A4Y1ZJG1</accession>
<dbReference type="EMBL" id="BGPR01075183">
    <property type="protein sequence ID" value="GBL53951.1"/>
    <property type="molecule type" value="Genomic_DNA"/>
</dbReference>
<dbReference type="EMBL" id="BGPR01035925">
    <property type="protein sequence ID" value="GBO10963.1"/>
    <property type="molecule type" value="Genomic_DNA"/>
</dbReference>
<organism evidence="1 4">
    <name type="scientific">Araneus ventricosus</name>
    <name type="common">Orbweaver spider</name>
    <name type="synonym">Epeira ventricosa</name>
    <dbReference type="NCBI Taxonomy" id="182803"/>
    <lineage>
        <taxon>Eukaryota</taxon>
        <taxon>Metazoa</taxon>
        <taxon>Ecdysozoa</taxon>
        <taxon>Arthropoda</taxon>
        <taxon>Chelicerata</taxon>
        <taxon>Arachnida</taxon>
        <taxon>Araneae</taxon>
        <taxon>Araneomorphae</taxon>
        <taxon>Entelegynae</taxon>
        <taxon>Araneoidea</taxon>
        <taxon>Araneidae</taxon>
        <taxon>Araneus</taxon>
    </lineage>
</organism>
<name>A0A4Y1ZJG1_ARAVE</name>